<gene>
    <name evidence="1" type="ORF">EOE67_05765</name>
</gene>
<name>A0A437R1B1_9GAMM</name>
<keyword evidence="2" id="KW-1185">Reference proteome</keyword>
<proteinExistence type="predicted"/>
<sequence length="136" mass="15668">MSTQPELNNLMQQCAADAVQFASEEYQINLDFNLESLSLVDTILSRLHEVNRQQRFSDEHMFTLCNIYAAYLGQIFISVVGGEWIHQKADETAPYVSLNYNNREFPLASLCFHKITKDVHLSVREYISQAMSNVMQ</sequence>
<dbReference type="RefSeq" id="WP_127698092.1">
    <property type="nucleotide sequence ID" value="NZ_SACS01000004.1"/>
</dbReference>
<protein>
    <recommendedName>
        <fullName evidence="3">DUF3806 domain-containing protein</fullName>
    </recommendedName>
</protein>
<accession>A0A437R1B1</accession>
<dbReference type="EMBL" id="SACS01000004">
    <property type="protein sequence ID" value="RVU40555.1"/>
    <property type="molecule type" value="Genomic_DNA"/>
</dbReference>
<evidence type="ECO:0000313" key="1">
    <source>
        <dbReference type="EMBL" id="RVU40555.1"/>
    </source>
</evidence>
<dbReference type="OrthoDB" id="8779193at2"/>
<organism evidence="1 2">
    <name type="scientific">Rheinheimera riviphila</name>
    <dbReference type="NCBI Taxonomy" id="1834037"/>
    <lineage>
        <taxon>Bacteria</taxon>
        <taxon>Pseudomonadati</taxon>
        <taxon>Pseudomonadota</taxon>
        <taxon>Gammaproteobacteria</taxon>
        <taxon>Chromatiales</taxon>
        <taxon>Chromatiaceae</taxon>
        <taxon>Rheinheimera</taxon>
    </lineage>
</organism>
<dbReference type="AlphaFoldDB" id="A0A437R1B1"/>
<dbReference type="Proteomes" id="UP000283077">
    <property type="component" value="Unassembled WGS sequence"/>
</dbReference>
<evidence type="ECO:0000313" key="2">
    <source>
        <dbReference type="Proteomes" id="UP000283077"/>
    </source>
</evidence>
<reference evidence="1 2" key="1">
    <citation type="submission" date="2019-01" db="EMBL/GenBank/DDBJ databases">
        <authorList>
            <person name="Chen W.-M."/>
        </authorList>
    </citation>
    <scope>NUCLEOTIDE SEQUENCE [LARGE SCALE GENOMIC DNA]</scope>
    <source>
        <strain evidence="1 2">KYPC3</strain>
    </source>
</reference>
<comment type="caution">
    <text evidence="1">The sequence shown here is derived from an EMBL/GenBank/DDBJ whole genome shotgun (WGS) entry which is preliminary data.</text>
</comment>
<evidence type="ECO:0008006" key="3">
    <source>
        <dbReference type="Google" id="ProtNLM"/>
    </source>
</evidence>